<evidence type="ECO:0000313" key="9">
    <source>
        <dbReference type="EMBL" id="ABO49626.1"/>
    </source>
</evidence>
<dbReference type="InterPro" id="IPR000715">
    <property type="entry name" value="Glycosyl_transferase_4"/>
</dbReference>
<dbReference type="HOGENOM" id="CLU_078449_0_0_9"/>
<dbReference type="GO" id="GO:0071555">
    <property type="term" value="P:cell wall organization"/>
    <property type="evidence" value="ECO:0007669"/>
    <property type="project" value="TreeGrafter"/>
</dbReference>
<dbReference type="GO" id="GO:0016780">
    <property type="term" value="F:phosphotransferase activity, for other substituted phosphate groups"/>
    <property type="evidence" value="ECO:0007669"/>
    <property type="project" value="InterPro"/>
</dbReference>
<dbReference type="PANTHER" id="PTHR22926:SF3">
    <property type="entry name" value="UNDECAPRENYL-PHOSPHATE ALPHA-N-ACETYLGLUCOSAMINYL 1-PHOSPHATE TRANSFERASE"/>
    <property type="match status" value="1"/>
</dbReference>
<dbReference type="Pfam" id="PF00953">
    <property type="entry name" value="Glycos_transf_4"/>
    <property type="match status" value="1"/>
</dbReference>
<proteinExistence type="predicted"/>
<evidence type="ECO:0000256" key="8">
    <source>
        <dbReference type="SAM" id="Phobius"/>
    </source>
</evidence>
<dbReference type="EMBL" id="CP000612">
    <property type="protein sequence ID" value="ABO49626.1"/>
    <property type="molecule type" value="Genomic_DNA"/>
</dbReference>
<comment type="subcellular location">
    <subcellularLocation>
        <location evidence="1">Cell membrane</location>
        <topology evidence="1">Multi-pass membrane protein</topology>
    </subcellularLocation>
</comment>
<evidence type="ECO:0008006" key="11">
    <source>
        <dbReference type="Google" id="ProtNLM"/>
    </source>
</evidence>
<reference evidence="9 10" key="1">
    <citation type="submission" date="2007-03" db="EMBL/GenBank/DDBJ databases">
        <title>Complete sequence of Desulfotomaculum reducens MI-1.</title>
        <authorList>
            <consortium name="US DOE Joint Genome Institute"/>
            <person name="Copeland A."/>
            <person name="Lucas S."/>
            <person name="Lapidus A."/>
            <person name="Barry K."/>
            <person name="Detter J.C."/>
            <person name="Glavina del Rio T."/>
            <person name="Hammon N."/>
            <person name="Israni S."/>
            <person name="Dalin E."/>
            <person name="Tice H."/>
            <person name="Pitluck S."/>
            <person name="Sims D."/>
            <person name="Brettin T."/>
            <person name="Bruce D."/>
            <person name="Han C."/>
            <person name="Tapia R."/>
            <person name="Schmutz J."/>
            <person name="Larimer F."/>
            <person name="Land M."/>
            <person name="Hauser L."/>
            <person name="Kyrpides N."/>
            <person name="Kim E."/>
            <person name="Tebo B.M."/>
            <person name="Richardson P."/>
        </authorList>
    </citation>
    <scope>NUCLEOTIDE SEQUENCE [LARGE SCALE GENOMIC DNA]</scope>
    <source>
        <strain evidence="9 10">MI-1</strain>
    </source>
</reference>
<keyword evidence="2" id="KW-1003">Cell membrane</keyword>
<evidence type="ECO:0000256" key="4">
    <source>
        <dbReference type="ARBA" id="ARBA00022692"/>
    </source>
</evidence>
<keyword evidence="3" id="KW-0808">Transferase</keyword>
<evidence type="ECO:0000256" key="3">
    <source>
        <dbReference type="ARBA" id="ARBA00022679"/>
    </source>
</evidence>
<feature type="transmembrane region" description="Helical" evidence="8">
    <location>
        <begin position="6"/>
        <end position="24"/>
    </location>
</feature>
<feature type="transmembrane region" description="Helical" evidence="8">
    <location>
        <begin position="78"/>
        <end position="97"/>
    </location>
</feature>
<dbReference type="AlphaFoldDB" id="A4J3H3"/>
<accession>A4J3H3</accession>
<keyword evidence="6 8" id="KW-0472">Membrane</keyword>
<dbReference type="KEGG" id="drm:Dred_1091"/>
<dbReference type="OrthoDB" id="2679245at2"/>
<gene>
    <name evidence="9" type="ordered locus">Dred_1091</name>
</gene>
<evidence type="ECO:0000313" key="10">
    <source>
        <dbReference type="Proteomes" id="UP000001556"/>
    </source>
</evidence>
<keyword evidence="10" id="KW-1185">Reference proteome</keyword>
<dbReference type="STRING" id="349161.Dred_1091"/>
<name>A4J3H3_DESRM</name>
<sequence>MTQLTYVYFIVSLLVSYGVARIILPSILKLITEAGYVRANFRGDAIPVGVGLVFFISVLLPTSFVLFLNTDRYQPSALLYLFVLGSMTLLGMTDDIFGSRADSGLKGHIKKMLRGELTTGGLKLAAGGVMSMVVAVSISSHWQDIVLNTLVIALSINAINLLDLRPGRAGKGFLLGGILLFLGGWPSFNLVWYVMTMGALLAYLPTDLKAKAMMGDTGSNALGATIGITSVLVLPETVKVSYLVFLIAFHLFTEKYSLTKIIEKNKTLNYLDQLGRNQ</sequence>
<dbReference type="GO" id="GO:0044038">
    <property type="term" value="P:cell wall macromolecule biosynthetic process"/>
    <property type="evidence" value="ECO:0007669"/>
    <property type="project" value="TreeGrafter"/>
</dbReference>
<feature type="transmembrane region" description="Helical" evidence="8">
    <location>
        <begin position="145"/>
        <end position="162"/>
    </location>
</feature>
<evidence type="ECO:0000256" key="7">
    <source>
        <dbReference type="PIRSR" id="PIRSR600715-1"/>
    </source>
</evidence>
<dbReference type="eggNOG" id="COG0472">
    <property type="taxonomic scope" value="Bacteria"/>
</dbReference>
<dbReference type="GO" id="GO:0005886">
    <property type="term" value="C:plasma membrane"/>
    <property type="evidence" value="ECO:0007669"/>
    <property type="project" value="UniProtKB-SubCell"/>
</dbReference>
<feature type="transmembrane region" description="Helical" evidence="8">
    <location>
        <begin position="117"/>
        <end position="139"/>
    </location>
</feature>
<dbReference type="GO" id="GO:0046872">
    <property type="term" value="F:metal ion binding"/>
    <property type="evidence" value="ECO:0007669"/>
    <property type="project" value="UniProtKB-KW"/>
</dbReference>
<feature type="transmembrane region" description="Helical" evidence="8">
    <location>
        <begin position="174"/>
        <end position="204"/>
    </location>
</feature>
<keyword evidence="7" id="KW-0479">Metal-binding</keyword>
<keyword evidence="4 8" id="KW-0812">Transmembrane</keyword>
<evidence type="ECO:0000256" key="2">
    <source>
        <dbReference type="ARBA" id="ARBA00022475"/>
    </source>
</evidence>
<protein>
    <recommendedName>
        <fullName evidence="11">Glycosyl transferase, family 4</fullName>
    </recommendedName>
</protein>
<dbReference type="PANTHER" id="PTHR22926">
    <property type="entry name" value="PHOSPHO-N-ACETYLMURAMOYL-PENTAPEPTIDE-TRANSFERASE"/>
    <property type="match status" value="1"/>
</dbReference>
<feature type="binding site" evidence="7">
    <location>
        <position position="216"/>
    </location>
    <ligand>
        <name>Mg(2+)</name>
        <dbReference type="ChEBI" id="CHEBI:18420"/>
    </ligand>
</feature>
<evidence type="ECO:0000256" key="1">
    <source>
        <dbReference type="ARBA" id="ARBA00004651"/>
    </source>
</evidence>
<keyword evidence="5 8" id="KW-1133">Transmembrane helix</keyword>
<feature type="transmembrane region" description="Helical" evidence="8">
    <location>
        <begin position="45"/>
        <end position="66"/>
    </location>
</feature>
<evidence type="ECO:0000256" key="5">
    <source>
        <dbReference type="ARBA" id="ARBA00022989"/>
    </source>
</evidence>
<comment type="cofactor">
    <cofactor evidence="7">
        <name>Mg(2+)</name>
        <dbReference type="ChEBI" id="CHEBI:18420"/>
    </cofactor>
</comment>
<organism evidence="9 10">
    <name type="scientific">Desulforamulus reducens (strain ATCC BAA-1160 / DSM 100696 / MI-1)</name>
    <name type="common">Desulfotomaculum reducens</name>
    <dbReference type="NCBI Taxonomy" id="349161"/>
    <lineage>
        <taxon>Bacteria</taxon>
        <taxon>Bacillati</taxon>
        <taxon>Bacillota</taxon>
        <taxon>Clostridia</taxon>
        <taxon>Eubacteriales</taxon>
        <taxon>Peptococcaceae</taxon>
        <taxon>Desulforamulus</taxon>
    </lineage>
</organism>
<dbReference type="Proteomes" id="UP000001556">
    <property type="component" value="Chromosome"/>
</dbReference>
<feature type="binding site" evidence="7">
    <location>
        <position position="160"/>
    </location>
    <ligand>
        <name>Mg(2+)</name>
        <dbReference type="ChEBI" id="CHEBI:18420"/>
    </ligand>
</feature>
<evidence type="ECO:0000256" key="6">
    <source>
        <dbReference type="ARBA" id="ARBA00023136"/>
    </source>
</evidence>
<dbReference type="RefSeq" id="WP_011877452.1">
    <property type="nucleotide sequence ID" value="NC_009253.1"/>
</dbReference>
<keyword evidence="7" id="KW-0460">Magnesium</keyword>